<dbReference type="PRINTS" id="PR00449">
    <property type="entry name" value="RASTRNSFRMNG"/>
</dbReference>
<dbReference type="PROSITE" id="PS51421">
    <property type="entry name" value="RAS"/>
    <property type="match status" value="1"/>
</dbReference>
<dbReference type="Gene3D" id="3.40.50.300">
    <property type="entry name" value="P-loop containing nucleotide triphosphate hydrolases"/>
    <property type="match status" value="1"/>
</dbReference>
<dbReference type="PANTHER" id="PTHR47981">
    <property type="entry name" value="RAB FAMILY"/>
    <property type="match status" value="1"/>
</dbReference>
<dbReference type="InterPro" id="IPR001806">
    <property type="entry name" value="Small_GTPase"/>
</dbReference>
<keyword evidence="5" id="KW-1185">Reference proteome</keyword>
<accession>A0ABR0YHA9</accession>
<protein>
    <submittedName>
        <fullName evidence="4">Ras-related protein Rab-7b-like</fullName>
    </submittedName>
</protein>
<dbReference type="SUPFAM" id="SSF52540">
    <property type="entry name" value="P-loop containing nucleoside triphosphate hydrolases"/>
    <property type="match status" value="1"/>
</dbReference>
<dbReference type="PROSITE" id="PS51420">
    <property type="entry name" value="RHO"/>
    <property type="match status" value="1"/>
</dbReference>
<dbReference type="InterPro" id="IPR027417">
    <property type="entry name" value="P-loop_NTPase"/>
</dbReference>
<proteinExistence type="inferred from homology"/>
<dbReference type="Pfam" id="PF00071">
    <property type="entry name" value="Ras"/>
    <property type="match status" value="1"/>
</dbReference>
<dbReference type="PROSITE" id="PS51417">
    <property type="entry name" value="ARF"/>
    <property type="match status" value="1"/>
</dbReference>
<dbReference type="PANTHER" id="PTHR47981:SF22">
    <property type="entry name" value="RAS-RELATED PROTEIN RAB-7B"/>
    <property type="match status" value="1"/>
</dbReference>
<dbReference type="PROSITE" id="PS51419">
    <property type="entry name" value="RAB"/>
    <property type="match status" value="1"/>
</dbReference>
<comment type="similarity">
    <text evidence="1">Belongs to the small GTPase superfamily. Rab family.</text>
</comment>
<dbReference type="NCBIfam" id="TIGR00231">
    <property type="entry name" value="small_GTP"/>
    <property type="match status" value="1"/>
</dbReference>
<gene>
    <name evidence="4" type="ORF">HHUSO_G29025</name>
</gene>
<keyword evidence="2" id="KW-0547">Nucleotide-binding</keyword>
<comment type="caution">
    <text evidence="4">The sequence shown here is derived from an EMBL/GenBank/DDBJ whole genome shotgun (WGS) entry which is preliminary data.</text>
</comment>
<dbReference type="SMART" id="SM00174">
    <property type="entry name" value="RHO"/>
    <property type="match status" value="1"/>
</dbReference>
<organism evidence="4 5">
    <name type="scientific">Huso huso</name>
    <name type="common">Beluga</name>
    <name type="synonym">Acipenser huso</name>
    <dbReference type="NCBI Taxonomy" id="61971"/>
    <lineage>
        <taxon>Eukaryota</taxon>
        <taxon>Metazoa</taxon>
        <taxon>Chordata</taxon>
        <taxon>Craniata</taxon>
        <taxon>Vertebrata</taxon>
        <taxon>Euteleostomi</taxon>
        <taxon>Actinopterygii</taxon>
        <taxon>Chondrostei</taxon>
        <taxon>Acipenseriformes</taxon>
        <taxon>Acipenseridae</taxon>
        <taxon>Huso</taxon>
    </lineage>
</organism>
<dbReference type="InterPro" id="IPR005225">
    <property type="entry name" value="Small_GTP-bd"/>
</dbReference>
<dbReference type="SMART" id="SM00175">
    <property type="entry name" value="RAB"/>
    <property type="match status" value="1"/>
</dbReference>
<dbReference type="Proteomes" id="UP001369086">
    <property type="component" value="Unassembled WGS sequence"/>
</dbReference>
<dbReference type="EMBL" id="JAHFZB010000030">
    <property type="protein sequence ID" value="KAK6472014.1"/>
    <property type="molecule type" value="Genomic_DNA"/>
</dbReference>
<evidence type="ECO:0000256" key="2">
    <source>
        <dbReference type="ARBA" id="ARBA00022741"/>
    </source>
</evidence>
<dbReference type="SMART" id="SM00176">
    <property type="entry name" value="RAN"/>
    <property type="match status" value="1"/>
</dbReference>
<sequence length="237" mass="26592">MTDKGEAHFSQALLLRGLWLDCDSWAPDREPKAALFMKQVDLKIIILGSLGVGKTSLLHQYVHSKFYEDYQTTLGASVLSKIITVDNSAVKLQIWDTGGQERFRSVVSTFYKGSDGCVLAFDVTDRESFEALEGWRQDILDKTSSRDPGFPFVVLGNKIDLNDRQVSSSDASSWCEDRNLPYLEVSARDNINVDQAFHTVARHALIQCKEGAVSYMTDSIKLKPEKEGKKKKKKCCS</sequence>
<dbReference type="SMART" id="SM00173">
    <property type="entry name" value="RAS"/>
    <property type="match status" value="1"/>
</dbReference>
<keyword evidence="3" id="KW-0342">GTP-binding</keyword>
<evidence type="ECO:0000313" key="5">
    <source>
        <dbReference type="Proteomes" id="UP001369086"/>
    </source>
</evidence>
<reference evidence="4 5" key="1">
    <citation type="submission" date="2021-05" db="EMBL/GenBank/DDBJ databases">
        <authorList>
            <person name="Zahm M."/>
            <person name="Klopp C."/>
            <person name="Cabau C."/>
            <person name="Kuhl H."/>
            <person name="Suciu R."/>
            <person name="Ciorpac M."/>
            <person name="Holostenco D."/>
            <person name="Gessner J."/>
            <person name="Wuertz S."/>
            <person name="Hohne C."/>
            <person name="Stock M."/>
            <person name="Gislard M."/>
            <person name="Lluch J."/>
            <person name="Milhes M."/>
            <person name="Lampietro C."/>
            <person name="Lopez Roques C."/>
            <person name="Donnadieu C."/>
            <person name="Du K."/>
            <person name="Schartl M."/>
            <person name="Guiguen Y."/>
        </authorList>
    </citation>
    <scope>NUCLEOTIDE SEQUENCE [LARGE SCALE GENOMIC DNA]</scope>
    <source>
        <strain evidence="4">Hh-F2</strain>
        <tissue evidence="4">Blood</tissue>
    </source>
</reference>
<evidence type="ECO:0000256" key="1">
    <source>
        <dbReference type="ARBA" id="ARBA00006270"/>
    </source>
</evidence>
<evidence type="ECO:0000313" key="4">
    <source>
        <dbReference type="EMBL" id="KAK6472014.1"/>
    </source>
</evidence>
<evidence type="ECO:0000256" key="3">
    <source>
        <dbReference type="ARBA" id="ARBA00023134"/>
    </source>
</evidence>
<name>A0ABR0YHA9_HUSHU</name>